<feature type="region of interest" description="Disordered" evidence="1">
    <location>
        <begin position="337"/>
        <end position="358"/>
    </location>
</feature>
<evidence type="ECO:0000313" key="3">
    <source>
        <dbReference type="Proteomes" id="UP001189429"/>
    </source>
</evidence>
<protein>
    <recommendedName>
        <fullName evidence="4">C3H1-type domain-containing protein</fullName>
    </recommendedName>
</protein>
<comment type="caution">
    <text evidence="2">The sequence shown here is derived from an EMBL/GenBank/DDBJ whole genome shotgun (WGS) entry which is preliminary data.</text>
</comment>
<evidence type="ECO:0000256" key="1">
    <source>
        <dbReference type="SAM" id="MobiDB-lite"/>
    </source>
</evidence>
<feature type="region of interest" description="Disordered" evidence="1">
    <location>
        <begin position="220"/>
        <end position="286"/>
    </location>
</feature>
<evidence type="ECO:0000313" key="2">
    <source>
        <dbReference type="EMBL" id="CAK0905359.1"/>
    </source>
</evidence>
<dbReference type="Proteomes" id="UP001189429">
    <property type="component" value="Unassembled WGS sequence"/>
</dbReference>
<sequence length="358" mass="37800">MPAAAGAADARPTPGSGSPVCPEVDQGGDGTSSSWSTAILKNMKIRPERSSDIMIRPEYSSSCQPCTPPTWAGDTSDLVSSVDDSSLRTLENARPPQARGDAGLDIDSDGDAAPSKGDASEHAARYEDARPCYDLWLHDAGLCRPCSTIFKKAGCVRGDCCEFCHFPHMVLKRARPSKVRRRVSSRLTPALAAGEGRPPEEEAMMLGGVGCDVDQEEPEEMHFGGGGGAARATGARGSLPTPQVLHCARDPAPPPGSRHRSWRQRSAPPSGGPEAGQQGPLRSGTSAVPIRSDALRLRSSSGPTWTDVSTASLCSPARPICAAPAPCGCGPVRRRLRSEPASRFDADGSWRAVPRWRT</sequence>
<feature type="compositionally biased region" description="Low complexity" evidence="1">
    <location>
        <begin position="1"/>
        <end position="10"/>
    </location>
</feature>
<gene>
    <name evidence="2" type="ORF">PCOR1329_LOCUS81094</name>
</gene>
<feature type="compositionally biased region" description="Basic and acidic residues" evidence="1">
    <location>
        <begin position="337"/>
        <end position="348"/>
    </location>
</feature>
<dbReference type="EMBL" id="CAUYUJ010021548">
    <property type="protein sequence ID" value="CAK0905359.1"/>
    <property type="molecule type" value="Genomic_DNA"/>
</dbReference>
<name>A0ABN9XYX4_9DINO</name>
<organism evidence="2 3">
    <name type="scientific">Prorocentrum cordatum</name>
    <dbReference type="NCBI Taxonomy" id="2364126"/>
    <lineage>
        <taxon>Eukaryota</taxon>
        <taxon>Sar</taxon>
        <taxon>Alveolata</taxon>
        <taxon>Dinophyceae</taxon>
        <taxon>Prorocentrales</taxon>
        <taxon>Prorocentraceae</taxon>
        <taxon>Prorocentrum</taxon>
    </lineage>
</organism>
<proteinExistence type="predicted"/>
<keyword evidence="3" id="KW-1185">Reference proteome</keyword>
<evidence type="ECO:0008006" key="4">
    <source>
        <dbReference type="Google" id="ProtNLM"/>
    </source>
</evidence>
<accession>A0ABN9XYX4</accession>
<reference evidence="2" key="1">
    <citation type="submission" date="2023-10" db="EMBL/GenBank/DDBJ databases">
        <authorList>
            <person name="Chen Y."/>
            <person name="Shah S."/>
            <person name="Dougan E. K."/>
            <person name="Thang M."/>
            <person name="Chan C."/>
        </authorList>
    </citation>
    <scope>NUCLEOTIDE SEQUENCE [LARGE SCALE GENOMIC DNA]</scope>
</reference>
<feature type="region of interest" description="Disordered" evidence="1">
    <location>
        <begin position="1"/>
        <end position="121"/>
    </location>
</feature>